<feature type="compositionally biased region" description="Basic and acidic residues" evidence="1">
    <location>
        <begin position="40"/>
        <end position="69"/>
    </location>
</feature>
<proteinExistence type="predicted"/>
<name>A0ABN8RZA4_9CNID</name>
<gene>
    <name evidence="2" type="ORF">PEVE_00014395</name>
</gene>
<evidence type="ECO:0000313" key="3">
    <source>
        <dbReference type="Proteomes" id="UP001159427"/>
    </source>
</evidence>
<organism evidence="2 3">
    <name type="scientific">Porites evermanni</name>
    <dbReference type="NCBI Taxonomy" id="104178"/>
    <lineage>
        <taxon>Eukaryota</taxon>
        <taxon>Metazoa</taxon>
        <taxon>Cnidaria</taxon>
        <taxon>Anthozoa</taxon>
        <taxon>Hexacorallia</taxon>
        <taxon>Scleractinia</taxon>
        <taxon>Fungiina</taxon>
        <taxon>Poritidae</taxon>
        <taxon>Porites</taxon>
    </lineage>
</organism>
<sequence>MALGVLSVLCWRKFKNLSFMEQFLDYRQVPTATEANENTESIKENGHVEKVKEPNDKRIQQKVGDEEKKKKIPPRQYPVSNPPPWIPKPEVSVVSVQPQDSSIKDDDEVPYSSSDEEEMV</sequence>
<dbReference type="Proteomes" id="UP001159427">
    <property type="component" value="Unassembled WGS sequence"/>
</dbReference>
<feature type="non-terminal residue" evidence="2">
    <location>
        <position position="120"/>
    </location>
</feature>
<accession>A0ABN8RZA4</accession>
<feature type="region of interest" description="Disordered" evidence="1">
    <location>
        <begin position="32"/>
        <end position="120"/>
    </location>
</feature>
<keyword evidence="3" id="KW-1185">Reference proteome</keyword>
<protein>
    <submittedName>
        <fullName evidence="2">Uncharacterized protein</fullName>
    </submittedName>
</protein>
<evidence type="ECO:0000313" key="2">
    <source>
        <dbReference type="EMBL" id="CAH3182793.1"/>
    </source>
</evidence>
<feature type="compositionally biased region" description="Low complexity" evidence="1">
    <location>
        <begin position="91"/>
        <end position="101"/>
    </location>
</feature>
<comment type="caution">
    <text evidence="2">The sequence shown here is derived from an EMBL/GenBank/DDBJ whole genome shotgun (WGS) entry which is preliminary data.</text>
</comment>
<feature type="compositionally biased region" description="Acidic residues" evidence="1">
    <location>
        <begin position="105"/>
        <end position="120"/>
    </location>
</feature>
<evidence type="ECO:0000256" key="1">
    <source>
        <dbReference type="SAM" id="MobiDB-lite"/>
    </source>
</evidence>
<reference evidence="2 3" key="1">
    <citation type="submission" date="2022-05" db="EMBL/GenBank/DDBJ databases">
        <authorList>
            <consortium name="Genoscope - CEA"/>
            <person name="William W."/>
        </authorList>
    </citation>
    <scope>NUCLEOTIDE SEQUENCE [LARGE SCALE GENOMIC DNA]</scope>
</reference>
<dbReference type="EMBL" id="CALNXI010002086">
    <property type="protein sequence ID" value="CAH3182793.1"/>
    <property type="molecule type" value="Genomic_DNA"/>
</dbReference>